<evidence type="ECO:0000313" key="1">
    <source>
        <dbReference type="EMBL" id="EYU29877.1"/>
    </source>
</evidence>
<dbReference type="eggNOG" id="ENOG502QQZV">
    <property type="taxonomic scope" value="Eukaryota"/>
</dbReference>
<organism evidence="1 2">
    <name type="scientific">Erythranthe guttata</name>
    <name type="common">Yellow monkey flower</name>
    <name type="synonym">Mimulus guttatus</name>
    <dbReference type="NCBI Taxonomy" id="4155"/>
    <lineage>
        <taxon>Eukaryota</taxon>
        <taxon>Viridiplantae</taxon>
        <taxon>Streptophyta</taxon>
        <taxon>Embryophyta</taxon>
        <taxon>Tracheophyta</taxon>
        <taxon>Spermatophyta</taxon>
        <taxon>Magnoliopsida</taxon>
        <taxon>eudicotyledons</taxon>
        <taxon>Gunneridae</taxon>
        <taxon>Pentapetalae</taxon>
        <taxon>asterids</taxon>
        <taxon>lamiids</taxon>
        <taxon>Lamiales</taxon>
        <taxon>Phrymaceae</taxon>
        <taxon>Erythranthe</taxon>
    </lineage>
</organism>
<protein>
    <submittedName>
        <fullName evidence="1">Uncharacterized protein</fullName>
    </submittedName>
</protein>
<name>A0A022QME9_ERYGU</name>
<dbReference type="EMBL" id="KI631132">
    <property type="protein sequence ID" value="EYU29877.1"/>
    <property type="molecule type" value="Genomic_DNA"/>
</dbReference>
<dbReference type="PANTHER" id="PTHR47434">
    <property type="entry name" value="PROTEIN PTST HOMOLOG 3, CHLOROPLASTIC"/>
    <property type="match status" value="1"/>
</dbReference>
<evidence type="ECO:0000313" key="2">
    <source>
        <dbReference type="Proteomes" id="UP000030748"/>
    </source>
</evidence>
<accession>A0A022QME9</accession>
<proteinExistence type="predicted"/>
<dbReference type="Proteomes" id="UP000030748">
    <property type="component" value="Unassembled WGS sequence"/>
</dbReference>
<keyword evidence="2" id="KW-1185">Reference proteome</keyword>
<reference evidence="1 2" key="1">
    <citation type="journal article" date="2013" name="Proc. Natl. Acad. Sci. U.S.A.">
        <title>Fine-scale variation in meiotic recombination in Mimulus inferred from population shotgun sequencing.</title>
        <authorList>
            <person name="Hellsten U."/>
            <person name="Wright K.M."/>
            <person name="Jenkins J."/>
            <person name="Shu S."/>
            <person name="Yuan Y."/>
            <person name="Wessler S.R."/>
            <person name="Schmutz J."/>
            <person name="Willis J.H."/>
            <person name="Rokhsar D.S."/>
        </authorList>
    </citation>
    <scope>NUCLEOTIDE SEQUENCE [LARGE SCALE GENOMIC DNA]</scope>
    <source>
        <strain evidence="2">cv. DUN x IM62</strain>
    </source>
</reference>
<dbReference type="AlphaFoldDB" id="A0A022QME9"/>
<dbReference type="STRING" id="4155.A0A022QME9"/>
<gene>
    <name evidence="1" type="ORF">MIMGU_mgv1a013133mg</name>
</gene>
<dbReference type="PANTHER" id="PTHR47434:SF2">
    <property type="entry name" value="PROTEIN PTST HOMOLOG 3, CHLOROPLASTIC"/>
    <property type="match status" value="1"/>
</dbReference>
<sequence length="230" mass="25227">MATLCNFRSFPSLSSNKLSFSSNFPSPPNSRFIHYQKCRCTTVFASSFKKSPRASRKVKSDADLRNDIYEFLSTVGLPQTHVPTMKELSDNGRQDLANIVRRRGYKFIGQLLTTSSARDNIGSDIDTGQYEKVKALSVDVLSNDVCVETGEELEPKDQISVSAELNTLSLKEKAAKFVQHGELDAIDDIGFGNTDESALSTQTINGNVSSPVDPGNSYISAEDLIDEVSL</sequence>